<evidence type="ECO:0000256" key="5">
    <source>
        <dbReference type="ARBA" id="ARBA00023277"/>
    </source>
</evidence>
<dbReference type="RefSeq" id="WP_200824775.1">
    <property type="nucleotide sequence ID" value="NZ_FNVT01000023.1"/>
</dbReference>
<evidence type="ECO:0000256" key="4">
    <source>
        <dbReference type="ARBA" id="ARBA00022842"/>
    </source>
</evidence>
<dbReference type="GO" id="GO:0019213">
    <property type="term" value="F:deacetylase activity"/>
    <property type="evidence" value="ECO:0007669"/>
    <property type="project" value="TreeGrafter"/>
</dbReference>
<evidence type="ECO:0000256" key="1">
    <source>
        <dbReference type="ARBA" id="ARBA00001946"/>
    </source>
</evidence>
<evidence type="ECO:0008006" key="8">
    <source>
        <dbReference type="Google" id="ProtNLM"/>
    </source>
</evidence>
<dbReference type="Gene3D" id="3.20.20.370">
    <property type="entry name" value="Glycoside hydrolase/deacetylase"/>
    <property type="match status" value="1"/>
</dbReference>
<organism evidence="6 7">
    <name type="scientific">Nonomuraea solani</name>
    <dbReference type="NCBI Taxonomy" id="1144553"/>
    <lineage>
        <taxon>Bacteria</taxon>
        <taxon>Bacillati</taxon>
        <taxon>Actinomycetota</taxon>
        <taxon>Actinomycetes</taxon>
        <taxon>Streptosporangiales</taxon>
        <taxon>Streptosporangiaceae</taxon>
        <taxon>Nonomuraea</taxon>
    </lineage>
</organism>
<dbReference type="InterPro" id="IPR006879">
    <property type="entry name" value="YdjC-like"/>
</dbReference>
<sequence length="275" mass="30106">MNELLGYSADARLLIVNADDFGMYRAVNEAIIGSIEEGIAASCSLMTPCPAAGHAIDLLRDRPEIPFGIHLTLVCELPGHPWGPLAPRERVTSLLGSGGFHPSERIPELLAAARIEEVELEFRAQIAAVTDAGLTPVHLDWHCLADGGRADIFDLTVALADEHGLAVRAWLDPARSKLRARGRPVIDHDFLDSFGLDLDGKAEEYARLLRELPPGLSEWAVHPGLDGEEARAFDPGGWPVRHSDHAFLTSPRARDIVRREGITVIGYRTLREAWT</sequence>
<reference evidence="6 7" key="1">
    <citation type="submission" date="2016-10" db="EMBL/GenBank/DDBJ databases">
        <authorList>
            <person name="de Groot N.N."/>
        </authorList>
    </citation>
    <scope>NUCLEOTIDE SEQUENCE [LARGE SCALE GENOMIC DNA]</scope>
    <source>
        <strain evidence="6 7">CGMCC 4.7037</strain>
    </source>
</reference>
<dbReference type="GO" id="GO:0046872">
    <property type="term" value="F:metal ion binding"/>
    <property type="evidence" value="ECO:0007669"/>
    <property type="project" value="UniProtKB-KW"/>
</dbReference>
<gene>
    <name evidence="6" type="ORF">SAMN05444920_12332</name>
</gene>
<dbReference type="AlphaFoldDB" id="A0A1H6EYD5"/>
<accession>A0A1H6EYD5</accession>
<dbReference type="PANTHER" id="PTHR31609:SF1">
    <property type="entry name" value="CARBOHYDRATE DEACETYLASE"/>
    <property type="match status" value="1"/>
</dbReference>
<dbReference type="PANTHER" id="PTHR31609">
    <property type="entry name" value="YDJC DEACETYLASE FAMILY MEMBER"/>
    <property type="match status" value="1"/>
</dbReference>
<protein>
    <recommendedName>
        <fullName evidence="8">ChbG/HpnK family deacetylase</fullName>
    </recommendedName>
</protein>
<evidence type="ECO:0000256" key="3">
    <source>
        <dbReference type="ARBA" id="ARBA00022801"/>
    </source>
</evidence>
<name>A0A1H6EYD5_9ACTN</name>
<comment type="cofactor">
    <cofactor evidence="1">
        <name>Mg(2+)</name>
        <dbReference type="ChEBI" id="CHEBI:18420"/>
    </cofactor>
</comment>
<keyword evidence="5" id="KW-0119">Carbohydrate metabolism</keyword>
<dbReference type="EMBL" id="FNVT01000023">
    <property type="protein sequence ID" value="SEH01976.1"/>
    <property type="molecule type" value="Genomic_DNA"/>
</dbReference>
<dbReference type="CDD" id="cd10802">
    <property type="entry name" value="YdjC_TTHB029_like"/>
    <property type="match status" value="1"/>
</dbReference>
<dbReference type="SUPFAM" id="SSF88713">
    <property type="entry name" value="Glycoside hydrolase/deacetylase"/>
    <property type="match status" value="1"/>
</dbReference>
<keyword evidence="4" id="KW-0460">Magnesium</keyword>
<dbReference type="InterPro" id="IPR011330">
    <property type="entry name" value="Glyco_hydro/deAcase_b/a-brl"/>
</dbReference>
<evidence type="ECO:0000313" key="6">
    <source>
        <dbReference type="EMBL" id="SEH01976.1"/>
    </source>
</evidence>
<evidence type="ECO:0000313" key="7">
    <source>
        <dbReference type="Proteomes" id="UP000236732"/>
    </source>
</evidence>
<keyword evidence="2" id="KW-0479">Metal-binding</keyword>
<dbReference type="Pfam" id="PF04794">
    <property type="entry name" value="YdjC"/>
    <property type="match status" value="1"/>
</dbReference>
<keyword evidence="7" id="KW-1185">Reference proteome</keyword>
<dbReference type="GO" id="GO:0005975">
    <property type="term" value="P:carbohydrate metabolic process"/>
    <property type="evidence" value="ECO:0007669"/>
    <property type="project" value="InterPro"/>
</dbReference>
<dbReference type="GO" id="GO:0016787">
    <property type="term" value="F:hydrolase activity"/>
    <property type="evidence" value="ECO:0007669"/>
    <property type="project" value="UniProtKB-KW"/>
</dbReference>
<proteinExistence type="predicted"/>
<keyword evidence="3" id="KW-0378">Hydrolase</keyword>
<evidence type="ECO:0000256" key="2">
    <source>
        <dbReference type="ARBA" id="ARBA00022723"/>
    </source>
</evidence>
<dbReference type="Proteomes" id="UP000236732">
    <property type="component" value="Unassembled WGS sequence"/>
</dbReference>